<dbReference type="AlphaFoldDB" id="A0A1G7KYG6"/>
<sequence length="834" mass="86374">MNNSVVASSVESARRLFADSEAARTLCEELAADRRTARVVTVSGPGGTGKSTLLALLSSITDDAVFVDDAHELGEAEMTRLARLAGDRDTTLVVAHRPWPVVAGLNSLPLTQHPVLLEPLSRAATAHRIAEHVRTSPPHALVDDVWRRTGGIPSLVIPVAEALRDGDRVPADVMDEVHRMAGRVPAPALRVLAAVALGCPPGLLTAVLGVPSPEAAVECARATGLLTADGTLVELAREAVLDRLPVAQRWDVEDRLALTRPARRGPVGDAVRAGGVPGHDLAGVLRLPVNGADGSADAVGLPVDGVSGHDPANVVRLPVAGQGPAGGVSGLGSANVVTLPVNGASGSPADAVTLDARRAEEAVLAGDLDAALALAEPALEHPDVPTRALAAAVSATALAHRGMAAESAALYQWPEPSASAVPLLVGLGRLAEAELVTGAAVADHPTVDGAVRDLMARGVLDSVTGSPVSALSELLRAAALLGQGGRTALLPDTPAALAALVAVHLGELDIAAAVLSGANAGLGEQKRHVLLLSWISMVRGEFERAGAGLREVGPGPLADPRDELFAAAIEIGIARRLGAHAGVAEAWPRARDAVMRYPVDLYVLLPIGEIAVAAARLHADTWTAPHLEGAEELLERIGHPPLWSAPLHWYGTLAAIAADSPARAAHHASVLRKAAGCGIPLAETLAEAAHCWLRVLGGDVDPRAVEHAARGLNAAGLVWEAAQLAGEAAIRTPDRRTMTALLTCARSLRERTKEPAPGGKPDAGLSRREVEVAELLLAGMTHREIGEKLFISAKTVEHHVARIRRRIGAGNRADLLAQLKVCLAARNDDQLSRR</sequence>
<evidence type="ECO:0000313" key="5">
    <source>
        <dbReference type="EMBL" id="SDF42243.1"/>
    </source>
</evidence>
<organism evidence="5 6">
    <name type="scientific">Lentzea fradiae</name>
    <dbReference type="NCBI Taxonomy" id="200378"/>
    <lineage>
        <taxon>Bacteria</taxon>
        <taxon>Bacillati</taxon>
        <taxon>Actinomycetota</taxon>
        <taxon>Actinomycetes</taxon>
        <taxon>Pseudonocardiales</taxon>
        <taxon>Pseudonocardiaceae</taxon>
        <taxon>Lentzea</taxon>
    </lineage>
</organism>
<evidence type="ECO:0000313" key="6">
    <source>
        <dbReference type="Proteomes" id="UP000199623"/>
    </source>
</evidence>
<keyword evidence="1" id="KW-0805">Transcription regulation</keyword>
<name>A0A1G7KYG6_9PSEU</name>
<dbReference type="InterPro" id="IPR016032">
    <property type="entry name" value="Sig_transdc_resp-reg_C-effctor"/>
</dbReference>
<dbReference type="InterPro" id="IPR027417">
    <property type="entry name" value="P-loop_NTPase"/>
</dbReference>
<evidence type="ECO:0000256" key="1">
    <source>
        <dbReference type="ARBA" id="ARBA00023015"/>
    </source>
</evidence>
<keyword evidence="6" id="KW-1185">Reference proteome</keyword>
<keyword evidence="3" id="KW-0804">Transcription</keyword>
<gene>
    <name evidence="5" type="ORF">SAMN05216553_101561</name>
</gene>
<dbReference type="SMART" id="SM00421">
    <property type="entry name" value="HTH_LUXR"/>
    <property type="match status" value="1"/>
</dbReference>
<proteinExistence type="predicted"/>
<dbReference type="EMBL" id="FNCC01000001">
    <property type="protein sequence ID" value="SDF42243.1"/>
    <property type="molecule type" value="Genomic_DNA"/>
</dbReference>
<keyword evidence="2" id="KW-0238">DNA-binding</keyword>
<dbReference type="Gene3D" id="1.10.10.10">
    <property type="entry name" value="Winged helix-like DNA-binding domain superfamily/Winged helix DNA-binding domain"/>
    <property type="match status" value="1"/>
</dbReference>
<dbReference type="Pfam" id="PF00196">
    <property type="entry name" value="GerE"/>
    <property type="match status" value="1"/>
</dbReference>
<feature type="domain" description="HTH luxR-type" evidence="4">
    <location>
        <begin position="758"/>
        <end position="823"/>
    </location>
</feature>
<protein>
    <submittedName>
        <fullName evidence="5">Regulatory protein, luxR family</fullName>
    </submittedName>
</protein>
<dbReference type="Proteomes" id="UP000199623">
    <property type="component" value="Unassembled WGS sequence"/>
</dbReference>
<dbReference type="GO" id="GO:0003677">
    <property type="term" value="F:DNA binding"/>
    <property type="evidence" value="ECO:0007669"/>
    <property type="project" value="UniProtKB-KW"/>
</dbReference>
<dbReference type="SUPFAM" id="SSF52540">
    <property type="entry name" value="P-loop containing nucleoside triphosphate hydrolases"/>
    <property type="match status" value="1"/>
</dbReference>
<evidence type="ECO:0000256" key="3">
    <source>
        <dbReference type="ARBA" id="ARBA00023163"/>
    </source>
</evidence>
<dbReference type="InterPro" id="IPR000792">
    <property type="entry name" value="Tscrpt_reg_LuxR_C"/>
</dbReference>
<evidence type="ECO:0000256" key="2">
    <source>
        <dbReference type="ARBA" id="ARBA00023125"/>
    </source>
</evidence>
<dbReference type="CDD" id="cd06170">
    <property type="entry name" value="LuxR_C_like"/>
    <property type="match status" value="1"/>
</dbReference>
<dbReference type="PANTHER" id="PTHR44688">
    <property type="entry name" value="DNA-BINDING TRANSCRIPTIONAL ACTIVATOR DEVR_DOSR"/>
    <property type="match status" value="1"/>
</dbReference>
<dbReference type="InterPro" id="IPR036388">
    <property type="entry name" value="WH-like_DNA-bd_sf"/>
</dbReference>
<evidence type="ECO:0000259" key="4">
    <source>
        <dbReference type="PROSITE" id="PS50043"/>
    </source>
</evidence>
<dbReference type="PRINTS" id="PR00038">
    <property type="entry name" value="HTHLUXR"/>
</dbReference>
<reference evidence="6" key="1">
    <citation type="submission" date="2016-10" db="EMBL/GenBank/DDBJ databases">
        <authorList>
            <person name="Varghese N."/>
            <person name="Submissions S."/>
        </authorList>
    </citation>
    <scope>NUCLEOTIDE SEQUENCE [LARGE SCALE GENOMIC DNA]</scope>
    <source>
        <strain evidence="6">CGMCC 4.3506</strain>
    </source>
</reference>
<dbReference type="STRING" id="200378.SAMN05216553_101561"/>
<dbReference type="GO" id="GO:0006355">
    <property type="term" value="P:regulation of DNA-templated transcription"/>
    <property type="evidence" value="ECO:0007669"/>
    <property type="project" value="InterPro"/>
</dbReference>
<dbReference type="PANTHER" id="PTHR44688:SF16">
    <property type="entry name" value="DNA-BINDING TRANSCRIPTIONAL ACTIVATOR DEVR_DOSR"/>
    <property type="match status" value="1"/>
</dbReference>
<dbReference type="PROSITE" id="PS50043">
    <property type="entry name" value="HTH_LUXR_2"/>
    <property type="match status" value="1"/>
</dbReference>
<dbReference type="SUPFAM" id="SSF46894">
    <property type="entry name" value="C-terminal effector domain of the bipartite response regulators"/>
    <property type="match status" value="1"/>
</dbReference>
<accession>A0A1G7KYG6</accession>